<feature type="non-terminal residue" evidence="2">
    <location>
        <position position="121"/>
    </location>
</feature>
<protein>
    <recommendedName>
        <fullName evidence="1">Helitron helicase-like domain-containing protein</fullName>
    </recommendedName>
</protein>
<reference evidence="3" key="2">
    <citation type="submission" date="2015-01" db="EMBL/GenBank/DDBJ databases">
        <title>Evolutionary Origins and Diversification of the Mycorrhizal Mutualists.</title>
        <authorList>
            <consortium name="DOE Joint Genome Institute"/>
            <consortium name="Mycorrhizal Genomics Consortium"/>
            <person name="Kohler A."/>
            <person name="Kuo A."/>
            <person name="Nagy L.G."/>
            <person name="Floudas D."/>
            <person name="Copeland A."/>
            <person name="Barry K.W."/>
            <person name="Cichocki N."/>
            <person name="Veneault-Fourrey C."/>
            <person name="LaButti K."/>
            <person name="Lindquist E.A."/>
            <person name="Lipzen A."/>
            <person name="Lundell T."/>
            <person name="Morin E."/>
            <person name="Murat C."/>
            <person name="Riley R."/>
            <person name="Ohm R."/>
            <person name="Sun H."/>
            <person name="Tunlid A."/>
            <person name="Henrissat B."/>
            <person name="Grigoriev I.V."/>
            <person name="Hibbett D.S."/>
            <person name="Martin F."/>
        </authorList>
    </citation>
    <scope>NUCLEOTIDE SEQUENCE [LARGE SCALE GENOMIC DNA]</scope>
    <source>
        <strain evidence="3">F 1598</strain>
    </source>
</reference>
<dbReference type="Pfam" id="PF14214">
    <property type="entry name" value="Helitron_like_N"/>
    <property type="match status" value="1"/>
</dbReference>
<evidence type="ECO:0000313" key="2">
    <source>
        <dbReference type="EMBL" id="KIM71743.1"/>
    </source>
</evidence>
<reference evidence="2 3" key="1">
    <citation type="submission" date="2014-04" db="EMBL/GenBank/DDBJ databases">
        <authorList>
            <consortium name="DOE Joint Genome Institute"/>
            <person name="Kuo A."/>
            <person name="Tarkka M."/>
            <person name="Buscot F."/>
            <person name="Kohler A."/>
            <person name="Nagy L.G."/>
            <person name="Floudas D."/>
            <person name="Copeland A."/>
            <person name="Barry K.W."/>
            <person name="Cichocki N."/>
            <person name="Veneault-Fourrey C."/>
            <person name="LaButti K."/>
            <person name="Lindquist E.A."/>
            <person name="Lipzen A."/>
            <person name="Lundell T."/>
            <person name="Morin E."/>
            <person name="Murat C."/>
            <person name="Sun H."/>
            <person name="Tunlid A."/>
            <person name="Henrissat B."/>
            <person name="Grigoriev I.V."/>
            <person name="Hibbett D.S."/>
            <person name="Martin F."/>
            <person name="Nordberg H.P."/>
            <person name="Cantor M.N."/>
            <person name="Hua S.X."/>
        </authorList>
    </citation>
    <scope>NUCLEOTIDE SEQUENCE [LARGE SCALE GENOMIC DNA]</scope>
    <source>
        <strain evidence="2 3">F 1598</strain>
    </source>
</reference>
<dbReference type="InParanoid" id="A0A0C3AD82"/>
<accession>A0A0C3AD82</accession>
<dbReference type="InterPro" id="IPR025476">
    <property type="entry name" value="Helitron_helicase-like"/>
</dbReference>
<organism evidence="2 3">
    <name type="scientific">Piloderma croceum (strain F 1598)</name>
    <dbReference type="NCBI Taxonomy" id="765440"/>
    <lineage>
        <taxon>Eukaryota</taxon>
        <taxon>Fungi</taxon>
        <taxon>Dikarya</taxon>
        <taxon>Basidiomycota</taxon>
        <taxon>Agaricomycotina</taxon>
        <taxon>Agaricomycetes</taxon>
        <taxon>Agaricomycetidae</taxon>
        <taxon>Atheliales</taxon>
        <taxon>Atheliaceae</taxon>
        <taxon>Piloderma</taxon>
    </lineage>
</organism>
<dbReference type="EMBL" id="KN833220">
    <property type="protein sequence ID" value="KIM71743.1"/>
    <property type="molecule type" value="Genomic_DNA"/>
</dbReference>
<feature type="domain" description="Helitron helicase-like" evidence="1">
    <location>
        <begin position="2"/>
        <end position="120"/>
    </location>
</feature>
<dbReference type="AlphaFoldDB" id="A0A0C3AD82"/>
<name>A0A0C3AD82_PILCF</name>
<evidence type="ECO:0000313" key="3">
    <source>
        <dbReference type="Proteomes" id="UP000054166"/>
    </source>
</evidence>
<sequence>MFVALNIIQRRACHLQTHFTLKKKNFPSIAEKLISVTPDALLSTAHHLEHEGKYQDLSKEQQNAMDLLKQVNTVAARVPGSQASQIHIRNEIRNYFGYFGMPQLFFTVNPSATHSPIFQVM</sequence>
<dbReference type="HOGENOM" id="CLU_142960_1_0_1"/>
<dbReference type="STRING" id="765440.A0A0C3AD82"/>
<evidence type="ECO:0000259" key="1">
    <source>
        <dbReference type="Pfam" id="PF14214"/>
    </source>
</evidence>
<dbReference type="OrthoDB" id="432234at2759"/>
<keyword evidence="3" id="KW-1185">Reference proteome</keyword>
<proteinExistence type="predicted"/>
<dbReference type="Proteomes" id="UP000054166">
    <property type="component" value="Unassembled WGS sequence"/>
</dbReference>
<gene>
    <name evidence="2" type="ORF">PILCRDRAFT_82486</name>
</gene>